<evidence type="ECO:0000313" key="6">
    <source>
        <dbReference type="Proteomes" id="UP000011713"/>
    </source>
</evidence>
<dbReference type="GO" id="GO:0030570">
    <property type="term" value="F:pectate lyase activity"/>
    <property type="evidence" value="ECO:0007669"/>
    <property type="project" value="InterPro"/>
</dbReference>
<dbReference type="Gene3D" id="2.160.20.10">
    <property type="entry name" value="Single-stranded right-handed beta-helix, Pectin lyase-like"/>
    <property type="match status" value="1"/>
</dbReference>
<dbReference type="InterPro" id="IPR011050">
    <property type="entry name" value="Pectin_lyase_fold/virulence"/>
</dbReference>
<organism evidence="5 6">
    <name type="scientific">Hyaloperonospora arabidopsidis (strain Emoy2)</name>
    <name type="common">Downy mildew agent</name>
    <name type="synonym">Peronospora arabidopsidis</name>
    <dbReference type="NCBI Taxonomy" id="559515"/>
    <lineage>
        <taxon>Eukaryota</taxon>
        <taxon>Sar</taxon>
        <taxon>Stramenopiles</taxon>
        <taxon>Oomycota</taxon>
        <taxon>Peronosporomycetes</taxon>
        <taxon>Peronosporales</taxon>
        <taxon>Peronosporaceae</taxon>
        <taxon>Hyaloperonospora</taxon>
    </lineage>
</organism>
<dbReference type="EC" id="4.2.2.10" evidence="4"/>
<evidence type="ECO:0000256" key="1">
    <source>
        <dbReference type="ARBA" id="ARBA00023157"/>
    </source>
</evidence>
<accession>M4BUR4</accession>
<name>M4BUR4_HYAAE</name>
<dbReference type="InterPro" id="IPR012334">
    <property type="entry name" value="Pectin_lyas_fold"/>
</dbReference>
<dbReference type="InterPro" id="IPR045032">
    <property type="entry name" value="PEL"/>
</dbReference>
<comment type="catalytic activity">
    <reaction evidence="2">
        <text>Eliminative cleavage of (1-&gt;4)-alpha-D-galacturonan methyl ester to give oligosaccharides with 4-deoxy-6-O-methyl-alpha-D-galact-4-enuronosyl groups at their non-reducing ends.</text>
        <dbReference type="EC" id="4.2.2.10"/>
    </reaction>
</comment>
<keyword evidence="6" id="KW-1185">Reference proteome</keyword>
<comment type="function">
    <text evidence="3">Pectinolytic enzymes consist of four classes of enzymes: pectin lyase, polygalacturonase, pectin methylesterase and rhamnogalacturonase. Among pectinolytic enzymes, pectin lyase is the most important in depolymerization of pectin, since it cleaves internal glycosidic bonds of highly methylated pectins.</text>
</comment>
<dbReference type="EMBL" id="JH597949">
    <property type="status" value="NOT_ANNOTATED_CDS"/>
    <property type="molecule type" value="Genomic_DNA"/>
</dbReference>
<reference evidence="5" key="2">
    <citation type="submission" date="2015-06" db="UniProtKB">
        <authorList>
            <consortium name="EnsemblProtists"/>
        </authorList>
    </citation>
    <scope>IDENTIFICATION</scope>
    <source>
        <strain evidence="5">Emoy2</strain>
    </source>
</reference>
<dbReference type="InParanoid" id="M4BUR4"/>
<dbReference type="GO" id="GO:0047490">
    <property type="term" value="F:pectin lyase activity"/>
    <property type="evidence" value="ECO:0007669"/>
    <property type="project" value="UniProtKB-EC"/>
</dbReference>
<evidence type="ECO:0000313" key="5">
    <source>
        <dbReference type="EnsemblProtists" id="HpaP810253"/>
    </source>
</evidence>
<dbReference type="VEuPathDB" id="FungiDB:HpaG810253"/>
<dbReference type="AlphaFoldDB" id="M4BUR4"/>
<proteinExistence type="predicted"/>
<dbReference type="SUPFAM" id="SSF51126">
    <property type="entry name" value="Pectin lyase-like"/>
    <property type="match status" value="1"/>
</dbReference>
<dbReference type="eggNOG" id="ENOG502QQGH">
    <property type="taxonomic scope" value="Eukaryota"/>
</dbReference>
<keyword evidence="1" id="KW-1015">Disulfide bond</keyword>
<reference evidence="6" key="1">
    <citation type="journal article" date="2010" name="Science">
        <title>Signatures of adaptation to obligate biotrophy in the Hyaloperonospora arabidopsidis genome.</title>
        <authorList>
            <person name="Baxter L."/>
            <person name="Tripathy S."/>
            <person name="Ishaque N."/>
            <person name="Boot N."/>
            <person name="Cabral A."/>
            <person name="Kemen E."/>
            <person name="Thines M."/>
            <person name="Ah-Fong A."/>
            <person name="Anderson R."/>
            <person name="Badejoko W."/>
            <person name="Bittner-Eddy P."/>
            <person name="Boore J.L."/>
            <person name="Chibucos M.C."/>
            <person name="Coates M."/>
            <person name="Dehal P."/>
            <person name="Delehaunty K."/>
            <person name="Dong S."/>
            <person name="Downton P."/>
            <person name="Dumas B."/>
            <person name="Fabro G."/>
            <person name="Fronick C."/>
            <person name="Fuerstenberg S.I."/>
            <person name="Fulton L."/>
            <person name="Gaulin E."/>
            <person name="Govers F."/>
            <person name="Hughes L."/>
            <person name="Humphray S."/>
            <person name="Jiang R.H."/>
            <person name="Judelson H."/>
            <person name="Kamoun S."/>
            <person name="Kyung K."/>
            <person name="Meijer H."/>
            <person name="Minx P."/>
            <person name="Morris P."/>
            <person name="Nelson J."/>
            <person name="Phuntumart V."/>
            <person name="Qutob D."/>
            <person name="Rehmany A."/>
            <person name="Rougon-Cardoso A."/>
            <person name="Ryden P."/>
            <person name="Torto-Alalibo T."/>
            <person name="Studholme D."/>
            <person name="Wang Y."/>
            <person name="Win J."/>
            <person name="Wood J."/>
            <person name="Clifton S.W."/>
            <person name="Rogers J."/>
            <person name="Van den Ackerveken G."/>
            <person name="Jones J.D."/>
            <person name="McDowell J.M."/>
            <person name="Beynon J."/>
            <person name="Tyler B.M."/>
        </authorList>
    </citation>
    <scope>NUCLEOTIDE SEQUENCE [LARGE SCALE GENOMIC DNA]</scope>
    <source>
        <strain evidence="6">Emoy2</strain>
    </source>
</reference>
<dbReference type="OMA" id="INPHVIW"/>
<dbReference type="HOGENOM" id="CLU_1226827_0_0_1"/>
<protein>
    <recommendedName>
        <fullName evidence="4">pectin lyase</fullName>
        <ecNumber evidence="4">4.2.2.10</ecNumber>
    </recommendedName>
</protein>
<dbReference type="PANTHER" id="PTHR31683:SF67">
    <property type="entry name" value="PECTIN LYASE F-RELATED"/>
    <property type="match status" value="1"/>
</dbReference>
<evidence type="ECO:0000256" key="3">
    <source>
        <dbReference type="ARBA" id="ARBA00037631"/>
    </source>
</evidence>
<dbReference type="STRING" id="559515.M4BUR4"/>
<evidence type="ECO:0000256" key="4">
    <source>
        <dbReference type="ARBA" id="ARBA00039082"/>
    </source>
</evidence>
<evidence type="ECO:0000256" key="2">
    <source>
        <dbReference type="ARBA" id="ARBA00036818"/>
    </source>
</evidence>
<dbReference type="EnsemblProtists" id="HpaT810253">
    <property type="protein sequence ID" value="HpaP810253"/>
    <property type="gene ID" value="HpaG810253"/>
</dbReference>
<dbReference type="Proteomes" id="UP000011713">
    <property type="component" value="Unassembled WGS sequence"/>
</dbReference>
<sequence>MNSTGGCINGTKVTLKYDNAGIQRVAVMGNKTLRGIGKVGVILGKGLSLSGDNIIIQNVHVTEINPHVIWGGDAIVIRSSRHSTAVLNKIWLDHVKVSRISRQMVVASGAGVTMTISNSDFDGRTDFSILCHGHHYWTFLFYGQKTATTMLNNYIYTGPPADRPRLVVKKIRLSSCMLPTTTGATIRVTPWMWGRMDTFSPRATTSTTRKSLLYAKRKELSMHSTT</sequence>
<dbReference type="PANTHER" id="PTHR31683">
    <property type="entry name" value="PECTATE LYASE 18-RELATED"/>
    <property type="match status" value="1"/>
</dbReference>